<proteinExistence type="predicted"/>
<sequence length="206" mass="23505">MSDIAGLLVLAVVVFGLNLMPAFAPPTWMVMSWIGFSLPEANPALLALAAACAATTGRLVLAQMAFTLVRQRWMREDDRRNIDVVGQWLGRRKSMTMGFMLAYAFSPFPSNYLFIAYGLTGMRLWMIGLPFFAGRLISYFMWTHLAQVGSRYLDTDVDGAYFGLYFVLSQLLLLAAVYLFTRVDWVCLLHERRLRWRRSRRLSSPP</sequence>
<dbReference type="OrthoDB" id="9090138at2"/>
<evidence type="ECO:0000256" key="1">
    <source>
        <dbReference type="SAM" id="Phobius"/>
    </source>
</evidence>
<accession>A0A0C4Y9L3</accession>
<gene>
    <name evidence="2" type="ORF">RR42_m1566</name>
</gene>
<keyword evidence="1" id="KW-0472">Membrane</keyword>
<feature type="transmembrane region" description="Helical" evidence="1">
    <location>
        <begin position="124"/>
        <end position="142"/>
    </location>
</feature>
<keyword evidence="1 2" id="KW-0812">Transmembrane</keyword>
<dbReference type="EMBL" id="CP010536">
    <property type="protein sequence ID" value="AJG18964.1"/>
    <property type="molecule type" value="Genomic_DNA"/>
</dbReference>
<keyword evidence="3" id="KW-1185">Reference proteome</keyword>
<name>A0A0C4Y9L3_9BURK</name>
<keyword evidence="1" id="KW-1133">Transmembrane helix</keyword>
<feature type="transmembrane region" description="Helical" evidence="1">
    <location>
        <begin position="99"/>
        <end position="118"/>
    </location>
</feature>
<organism evidence="2 3">
    <name type="scientific">Cupriavidus basilensis</name>
    <dbReference type="NCBI Taxonomy" id="68895"/>
    <lineage>
        <taxon>Bacteria</taxon>
        <taxon>Pseudomonadati</taxon>
        <taxon>Pseudomonadota</taxon>
        <taxon>Betaproteobacteria</taxon>
        <taxon>Burkholderiales</taxon>
        <taxon>Burkholderiaceae</taxon>
        <taxon>Cupriavidus</taxon>
    </lineage>
</organism>
<dbReference type="AlphaFoldDB" id="A0A0C4Y9L3"/>
<dbReference type="Proteomes" id="UP000031843">
    <property type="component" value="Chromosome main"/>
</dbReference>
<feature type="transmembrane region" description="Helical" evidence="1">
    <location>
        <begin position="162"/>
        <end position="181"/>
    </location>
</feature>
<dbReference type="KEGG" id="cbw:RR42_m1566"/>
<reference evidence="2 3" key="1">
    <citation type="journal article" date="2015" name="Genome Announc.">
        <title>Complete Genome Sequence of Cupriavidus basilensis 4G11, Isolated from the Oak Ridge Field Research Center Site.</title>
        <authorList>
            <person name="Ray J."/>
            <person name="Waters R.J."/>
            <person name="Skerker J.M."/>
            <person name="Kuehl J.V."/>
            <person name="Price M.N."/>
            <person name="Huang J."/>
            <person name="Chakraborty R."/>
            <person name="Arkin A.P."/>
            <person name="Deutschbauer A."/>
        </authorList>
    </citation>
    <scope>NUCLEOTIDE SEQUENCE [LARGE SCALE GENOMIC DNA]</scope>
    <source>
        <strain evidence="2">4G11</strain>
    </source>
</reference>
<evidence type="ECO:0000313" key="3">
    <source>
        <dbReference type="Proteomes" id="UP000031843"/>
    </source>
</evidence>
<feature type="transmembrane region" description="Helical" evidence="1">
    <location>
        <begin position="7"/>
        <end position="24"/>
    </location>
</feature>
<protein>
    <submittedName>
        <fullName evidence="2">Putative transmembrane protein</fullName>
    </submittedName>
</protein>
<evidence type="ECO:0000313" key="2">
    <source>
        <dbReference type="EMBL" id="AJG18964.1"/>
    </source>
</evidence>
<feature type="transmembrane region" description="Helical" evidence="1">
    <location>
        <begin position="44"/>
        <end position="69"/>
    </location>
</feature>